<sequence>MFRLSGKCVRHTKIVSSAVISDESTEKSRTEKVLGAVRELATEFDLPSPLWLEKNIRDFKRRARTRFTADNFLEALPFDYLEIEVLEE</sequence>
<dbReference type="AlphaFoldDB" id="A0AA37DFH0"/>
<evidence type="ECO:0000313" key="2">
    <source>
        <dbReference type="Proteomes" id="UP000018466"/>
    </source>
</evidence>
<evidence type="ECO:0000313" key="1">
    <source>
        <dbReference type="EMBL" id="EHO15716.1"/>
    </source>
</evidence>
<dbReference type="EMBL" id="AGEL01000015">
    <property type="protein sequence ID" value="EHO15716.1"/>
    <property type="molecule type" value="Genomic_DNA"/>
</dbReference>
<reference evidence="1 2" key="1">
    <citation type="submission" date="2011-10" db="EMBL/GenBank/DDBJ databases">
        <title>The Genome Sequence of Lachnospiraceae bacterium ACC2.</title>
        <authorList>
            <consortium name="The Broad Institute Genome Sequencing Platform"/>
            <person name="Earl A."/>
            <person name="Ward D."/>
            <person name="Feldgarden M."/>
            <person name="Gevers D."/>
            <person name="Sizova M."/>
            <person name="Hazen A."/>
            <person name="Epstein S."/>
            <person name="Young S.K."/>
            <person name="Zeng Q."/>
            <person name="Gargeya S."/>
            <person name="Fitzgerald M."/>
            <person name="Haas B."/>
            <person name="Abouelleil A."/>
            <person name="Alvarado L."/>
            <person name="Arachchi H.M."/>
            <person name="Berlin A."/>
            <person name="Brown A."/>
            <person name="Chapman S.B."/>
            <person name="Chen Z."/>
            <person name="Dunbar C."/>
            <person name="Freedman E."/>
            <person name="Gearin G."/>
            <person name="Goldberg J."/>
            <person name="Griggs A."/>
            <person name="Gujja S."/>
            <person name="Heiman D."/>
            <person name="Howarth C."/>
            <person name="Larson L."/>
            <person name="Lui A."/>
            <person name="MacDonald P.J.P."/>
            <person name="Montmayeur A."/>
            <person name="Murphy C."/>
            <person name="Neiman D."/>
            <person name="Pearson M."/>
            <person name="Priest M."/>
            <person name="Roberts A."/>
            <person name="Saif S."/>
            <person name="Shea T."/>
            <person name="Shenoy N."/>
            <person name="Sisk P."/>
            <person name="Stolte C."/>
            <person name="Sykes S."/>
            <person name="Wortman J."/>
            <person name="Nusbaum C."/>
            <person name="Birren B."/>
        </authorList>
    </citation>
    <scope>NUCLEOTIDE SEQUENCE [LARGE SCALE GENOMIC DNA]</scope>
    <source>
        <strain evidence="1 2">ACC2</strain>
    </source>
</reference>
<accession>A0AA37DFH0</accession>
<keyword evidence="2" id="KW-1185">Reference proteome</keyword>
<dbReference type="GeneID" id="86941751"/>
<gene>
    <name evidence="1" type="ORF">HMPREF9623_02037</name>
</gene>
<protein>
    <submittedName>
        <fullName evidence="1">Uncharacterized protein</fullName>
    </submittedName>
</protein>
<name>A0AA37DFH0_9FIRM</name>
<proteinExistence type="predicted"/>
<comment type="caution">
    <text evidence="1">The sequence shown here is derived from an EMBL/GenBank/DDBJ whole genome shotgun (WGS) entry which is preliminary data.</text>
</comment>
<organism evidence="1 2">
    <name type="scientific">Stomatobaculum longum</name>
    <dbReference type="NCBI Taxonomy" id="796942"/>
    <lineage>
        <taxon>Bacteria</taxon>
        <taxon>Bacillati</taxon>
        <taxon>Bacillota</taxon>
        <taxon>Clostridia</taxon>
        <taxon>Lachnospirales</taxon>
        <taxon>Lachnospiraceae</taxon>
        <taxon>Stomatobaculum</taxon>
    </lineage>
</organism>
<dbReference type="Proteomes" id="UP000018466">
    <property type="component" value="Unassembled WGS sequence"/>
</dbReference>
<dbReference type="RefSeq" id="WP_009533843.1">
    <property type="nucleotide sequence ID" value="NZ_CAUOLT010000064.1"/>
</dbReference>